<evidence type="ECO:0000256" key="5">
    <source>
        <dbReference type="ARBA" id="ARBA00023136"/>
    </source>
</evidence>
<evidence type="ECO:0000256" key="2">
    <source>
        <dbReference type="ARBA" id="ARBA00022475"/>
    </source>
</evidence>
<keyword evidence="2" id="KW-1003">Cell membrane</keyword>
<accession>A0A518ELP4</accession>
<feature type="region of interest" description="Disordered" evidence="6">
    <location>
        <begin position="179"/>
        <end position="216"/>
    </location>
</feature>
<keyword evidence="8" id="KW-0969">Cilium</keyword>
<dbReference type="AlphaFoldDB" id="A0A518ELP4"/>
<name>A0A518ELP4_9BACT</name>
<comment type="subcellular location">
    <subcellularLocation>
        <location evidence="1">Cell membrane</location>
    </subcellularLocation>
</comment>
<keyword evidence="4 7" id="KW-1133">Transmembrane helix</keyword>
<evidence type="ECO:0000256" key="7">
    <source>
        <dbReference type="SAM" id="Phobius"/>
    </source>
</evidence>
<keyword evidence="9" id="KW-1185">Reference proteome</keyword>
<dbReference type="Proteomes" id="UP000320390">
    <property type="component" value="Chromosome"/>
</dbReference>
<proteinExistence type="predicted"/>
<evidence type="ECO:0000256" key="4">
    <source>
        <dbReference type="ARBA" id="ARBA00022989"/>
    </source>
</evidence>
<evidence type="ECO:0000256" key="6">
    <source>
        <dbReference type="SAM" id="MobiDB-lite"/>
    </source>
</evidence>
<sequence length="216" mass="23509" precursor="true">MNRPSHEREGRILYLAHPLRRGWQPRGLIRRVSIMLHSLLLPVLTIQTARVAASGNAGGGPDLTWLMTTSAVLILTIGAVAYGFRKLVVGGLKGRAAQRDLRVLDVLPLGGKRQLAVVRCYDRTFAIGLGEKSVDLVAELDTAAVDLDRGKARETAPNRTREAFEARLQAAKERLLGTHEIAPQPRPSALEQAATGRPAAVERAAIRKDSTQEYVA</sequence>
<evidence type="ECO:0000313" key="8">
    <source>
        <dbReference type="EMBL" id="QDV05016.1"/>
    </source>
</evidence>
<reference evidence="8 9" key="1">
    <citation type="submission" date="2019-02" db="EMBL/GenBank/DDBJ databases">
        <title>Deep-cultivation of Planctomycetes and their phenomic and genomic characterization uncovers novel biology.</title>
        <authorList>
            <person name="Wiegand S."/>
            <person name="Jogler M."/>
            <person name="Boedeker C."/>
            <person name="Pinto D."/>
            <person name="Vollmers J."/>
            <person name="Rivas-Marin E."/>
            <person name="Kohn T."/>
            <person name="Peeters S.H."/>
            <person name="Heuer A."/>
            <person name="Rast P."/>
            <person name="Oberbeckmann S."/>
            <person name="Bunk B."/>
            <person name="Jeske O."/>
            <person name="Meyerdierks A."/>
            <person name="Storesund J.E."/>
            <person name="Kallscheuer N."/>
            <person name="Luecker S."/>
            <person name="Lage O.M."/>
            <person name="Pohl T."/>
            <person name="Merkel B.J."/>
            <person name="Hornburger P."/>
            <person name="Mueller R.-W."/>
            <person name="Bruemmer F."/>
            <person name="Labrenz M."/>
            <person name="Spormann A.M."/>
            <person name="Op den Camp H."/>
            <person name="Overmann J."/>
            <person name="Amann R."/>
            <person name="Jetten M.S.M."/>
            <person name="Mascher T."/>
            <person name="Medema M.H."/>
            <person name="Devos D.P."/>
            <person name="Kaster A.-K."/>
            <person name="Ovreas L."/>
            <person name="Rohde M."/>
            <person name="Galperin M.Y."/>
            <person name="Jogler C."/>
        </authorList>
    </citation>
    <scope>NUCLEOTIDE SEQUENCE [LARGE SCALE GENOMIC DNA]</scope>
    <source>
        <strain evidence="8 9">Poly30</strain>
    </source>
</reference>
<keyword evidence="8" id="KW-0282">Flagellum</keyword>
<dbReference type="EMBL" id="CP036434">
    <property type="protein sequence ID" value="QDV05016.1"/>
    <property type="molecule type" value="Genomic_DNA"/>
</dbReference>
<feature type="transmembrane region" description="Helical" evidence="7">
    <location>
        <begin position="34"/>
        <end position="53"/>
    </location>
</feature>
<dbReference type="Pfam" id="PF04347">
    <property type="entry name" value="FliO"/>
    <property type="match status" value="1"/>
</dbReference>
<dbReference type="GO" id="GO:0016020">
    <property type="term" value="C:membrane"/>
    <property type="evidence" value="ECO:0007669"/>
    <property type="project" value="InterPro"/>
</dbReference>
<dbReference type="GO" id="GO:0044781">
    <property type="term" value="P:bacterial-type flagellum organization"/>
    <property type="evidence" value="ECO:0007669"/>
    <property type="project" value="InterPro"/>
</dbReference>
<evidence type="ECO:0000256" key="1">
    <source>
        <dbReference type="ARBA" id="ARBA00004236"/>
    </source>
</evidence>
<protein>
    <submittedName>
        <fullName evidence="8">Flagellar biosynthesis protein, FliO</fullName>
    </submittedName>
</protein>
<keyword evidence="8" id="KW-0966">Cell projection</keyword>
<keyword evidence="3 7" id="KW-0812">Transmembrane</keyword>
<gene>
    <name evidence="8" type="ORF">Poly30_05110</name>
</gene>
<keyword evidence="5 7" id="KW-0472">Membrane</keyword>
<evidence type="ECO:0000256" key="3">
    <source>
        <dbReference type="ARBA" id="ARBA00022692"/>
    </source>
</evidence>
<organism evidence="8 9">
    <name type="scientific">Saltatorellus ferox</name>
    <dbReference type="NCBI Taxonomy" id="2528018"/>
    <lineage>
        <taxon>Bacteria</taxon>
        <taxon>Pseudomonadati</taxon>
        <taxon>Planctomycetota</taxon>
        <taxon>Planctomycetia</taxon>
        <taxon>Planctomycetia incertae sedis</taxon>
        <taxon>Saltatorellus</taxon>
    </lineage>
</organism>
<dbReference type="OrthoDB" id="123378at2"/>
<evidence type="ECO:0000313" key="9">
    <source>
        <dbReference type="Proteomes" id="UP000320390"/>
    </source>
</evidence>
<feature type="compositionally biased region" description="Basic and acidic residues" evidence="6">
    <location>
        <begin position="204"/>
        <end position="216"/>
    </location>
</feature>
<feature type="transmembrane region" description="Helical" evidence="7">
    <location>
        <begin position="65"/>
        <end position="84"/>
    </location>
</feature>
<dbReference type="InterPro" id="IPR022781">
    <property type="entry name" value="Flagellar_biosynth_FliO"/>
</dbReference>